<dbReference type="InterPro" id="IPR053136">
    <property type="entry name" value="UTP_pyrophosphatase-like"/>
</dbReference>
<dbReference type="InterPro" id="IPR002725">
    <property type="entry name" value="YgjP-like_metallopeptidase"/>
</dbReference>
<evidence type="ECO:0000313" key="2">
    <source>
        <dbReference type="EMBL" id="OOS22144.1"/>
    </source>
</evidence>
<dbReference type="Pfam" id="PF01863">
    <property type="entry name" value="YgjP-like"/>
    <property type="match status" value="1"/>
</dbReference>
<accession>A0A1T0CII6</accession>
<proteinExistence type="predicted"/>
<dbReference type="EMBL" id="MUYU01000029">
    <property type="protein sequence ID" value="OOS22144.1"/>
    <property type="molecule type" value="Genomic_DNA"/>
</dbReference>
<organism evidence="2 3">
    <name type="scientific">Moraxella pluranimalium</name>
    <dbReference type="NCBI Taxonomy" id="470453"/>
    <lineage>
        <taxon>Bacteria</taxon>
        <taxon>Pseudomonadati</taxon>
        <taxon>Pseudomonadota</taxon>
        <taxon>Gammaproteobacteria</taxon>
        <taxon>Moraxellales</taxon>
        <taxon>Moraxellaceae</taxon>
        <taxon>Moraxella</taxon>
    </lineage>
</organism>
<comment type="caution">
    <text evidence="2">The sequence shown here is derived from an EMBL/GenBank/DDBJ whole genome shotgun (WGS) entry which is preliminary data.</text>
</comment>
<keyword evidence="3" id="KW-1185">Reference proteome</keyword>
<dbReference type="Proteomes" id="UP000189800">
    <property type="component" value="Unassembled WGS sequence"/>
</dbReference>
<name>A0A1T0CII6_9GAMM</name>
<sequence length="219" mass="25492">MASLHDDFAQAGMRLILTKKRIKNINFRVKLDEFLVSYPVHISEHRLIAMIRARYDWAVSAHQKLIQANEQKPAAMGYLWGEPFDLAMWLASHQHQIHARTFRRLTTLAPDDCKAWIDRYELANYVDDILEKWQAKVGKSASYISIKPMVSRWGSCNVRTAKIALSTHLVSYPKACTDYVLVHELCHLIHANHSREFWASVESVMSDYQTWHRMLKGRV</sequence>
<dbReference type="PANTHER" id="PTHR30399">
    <property type="entry name" value="UNCHARACTERIZED PROTEIN YGJP"/>
    <property type="match status" value="1"/>
</dbReference>
<dbReference type="AlphaFoldDB" id="A0A1T0CII6"/>
<evidence type="ECO:0000259" key="1">
    <source>
        <dbReference type="Pfam" id="PF01863"/>
    </source>
</evidence>
<dbReference type="Gene3D" id="3.30.2010.10">
    <property type="entry name" value="Metalloproteases ('zincins'), catalytic domain"/>
    <property type="match status" value="1"/>
</dbReference>
<dbReference type="PANTHER" id="PTHR30399:SF1">
    <property type="entry name" value="UTP PYROPHOSPHATASE"/>
    <property type="match status" value="1"/>
</dbReference>
<protein>
    <recommendedName>
        <fullName evidence="1">YgjP-like metallopeptidase domain-containing protein</fullName>
    </recommendedName>
</protein>
<reference evidence="2 3" key="1">
    <citation type="submission" date="2017-02" db="EMBL/GenBank/DDBJ databases">
        <title>Draft genome sequence of Moraxella pluranimalium CCUG 54913T type strain.</title>
        <authorList>
            <person name="Salva-Serra F."/>
            <person name="Engstrom-Jakobsson H."/>
            <person name="Thorell K."/>
            <person name="Jaen-Luchoro D."/>
            <person name="Gonzales-Siles L."/>
            <person name="Karlsson R."/>
            <person name="Yazdan S."/>
            <person name="Boulund F."/>
            <person name="Johnning A."/>
            <person name="Engstrand L."/>
            <person name="Kristiansson E."/>
            <person name="Moore E."/>
        </authorList>
    </citation>
    <scope>NUCLEOTIDE SEQUENCE [LARGE SCALE GENOMIC DNA]</scope>
    <source>
        <strain evidence="2 3">CCUG 54913</strain>
    </source>
</reference>
<feature type="domain" description="YgjP-like metallopeptidase" evidence="1">
    <location>
        <begin position="23"/>
        <end position="216"/>
    </location>
</feature>
<gene>
    <name evidence="2" type="ORF">B0680_09585</name>
</gene>
<evidence type="ECO:0000313" key="3">
    <source>
        <dbReference type="Proteomes" id="UP000189800"/>
    </source>
</evidence>
<dbReference type="CDD" id="cd07344">
    <property type="entry name" value="M48_yhfN_like"/>
    <property type="match status" value="1"/>
</dbReference>